<sequence>MESLPSSAPQRAGAAAADLSLTLALAACGSSGDGGDVGGRNHVGTIAEPALSSSIVDRSVSSAATLSIPSLSHGGSAMRAQPVPAGGRDGNGTGTAVVPNFRARMLQRRAALFAPVNIRPLEMDRVVADGTLAGCDGTIDMLNWVRASAAPAATSADTADQGEHLDLDLELRL</sequence>
<comment type="caution">
    <text evidence="2">The sequence shown here is derived from an EMBL/GenBank/DDBJ whole genome shotgun (WGS) entry which is preliminary data.</text>
</comment>
<evidence type="ECO:0000256" key="1">
    <source>
        <dbReference type="SAM" id="MobiDB-lite"/>
    </source>
</evidence>
<evidence type="ECO:0000313" key="2">
    <source>
        <dbReference type="EMBL" id="CAD6221158.1"/>
    </source>
</evidence>
<dbReference type="EMBL" id="CAJGYO010000003">
    <property type="protein sequence ID" value="CAD6221158.1"/>
    <property type="molecule type" value="Genomic_DNA"/>
</dbReference>
<name>A0A811NC68_9POAL</name>
<reference evidence="2" key="1">
    <citation type="submission" date="2020-10" db="EMBL/GenBank/DDBJ databases">
        <authorList>
            <person name="Han B."/>
            <person name="Lu T."/>
            <person name="Zhao Q."/>
            <person name="Huang X."/>
            <person name="Zhao Y."/>
        </authorList>
    </citation>
    <scope>NUCLEOTIDE SEQUENCE</scope>
</reference>
<dbReference type="OrthoDB" id="1915958at2759"/>
<organism evidence="2 3">
    <name type="scientific">Miscanthus lutarioriparius</name>
    <dbReference type="NCBI Taxonomy" id="422564"/>
    <lineage>
        <taxon>Eukaryota</taxon>
        <taxon>Viridiplantae</taxon>
        <taxon>Streptophyta</taxon>
        <taxon>Embryophyta</taxon>
        <taxon>Tracheophyta</taxon>
        <taxon>Spermatophyta</taxon>
        <taxon>Magnoliopsida</taxon>
        <taxon>Liliopsida</taxon>
        <taxon>Poales</taxon>
        <taxon>Poaceae</taxon>
        <taxon>PACMAD clade</taxon>
        <taxon>Panicoideae</taxon>
        <taxon>Andropogonodae</taxon>
        <taxon>Andropogoneae</taxon>
        <taxon>Saccharinae</taxon>
        <taxon>Miscanthus</taxon>
    </lineage>
</organism>
<evidence type="ECO:0000313" key="3">
    <source>
        <dbReference type="Proteomes" id="UP000604825"/>
    </source>
</evidence>
<dbReference type="AlphaFoldDB" id="A0A811NC68"/>
<gene>
    <name evidence="2" type="ORF">NCGR_LOCUS14552</name>
</gene>
<protein>
    <submittedName>
        <fullName evidence="2">Uncharacterized protein</fullName>
    </submittedName>
</protein>
<feature type="region of interest" description="Disordered" evidence="1">
    <location>
        <begin position="71"/>
        <end position="92"/>
    </location>
</feature>
<dbReference type="Proteomes" id="UP000604825">
    <property type="component" value="Unassembled WGS sequence"/>
</dbReference>
<keyword evidence="3" id="KW-1185">Reference proteome</keyword>
<proteinExistence type="predicted"/>
<accession>A0A811NC68</accession>